<name>X5MAR7_9HYPH</name>
<dbReference type="Gene3D" id="1.10.357.10">
    <property type="entry name" value="Tetracycline Repressor, domain 2"/>
    <property type="match status" value="1"/>
</dbReference>
<evidence type="ECO:0000313" key="7">
    <source>
        <dbReference type="EMBL" id="CDO61038.1"/>
    </source>
</evidence>
<dbReference type="Proteomes" id="UP000032160">
    <property type="component" value="Chromosome I"/>
</dbReference>
<dbReference type="GO" id="GO:0003677">
    <property type="term" value="F:DNA binding"/>
    <property type="evidence" value="ECO:0007669"/>
    <property type="project" value="UniProtKB-UniRule"/>
</dbReference>
<dbReference type="OrthoDB" id="7056813at2"/>
<protein>
    <submittedName>
        <fullName evidence="7">Transcriptional regulator, TetR family</fullName>
    </submittedName>
</protein>
<evidence type="ECO:0000256" key="1">
    <source>
        <dbReference type="ARBA" id="ARBA00023015"/>
    </source>
</evidence>
<dbReference type="AlphaFoldDB" id="X5MAR7"/>
<dbReference type="InterPro" id="IPR036271">
    <property type="entry name" value="Tet_transcr_reg_TetR-rel_C_sf"/>
</dbReference>
<dbReference type="Pfam" id="PF00440">
    <property type="entry name" value="TetR_N"/>
    <property type="match status" value="1"/>
</dbReference>
<feature type="domain" description="HTH tetR-type" evidence="6">
    <location>
        <begin position="29"/>
        <end position="89"/>
    </location>
</feature>
<proteinExistence type="predicted"/>
<dbReference type="RefSeq" id="WP_043948939.1">
    <property type="nucleotide sequence ID" value="NZ_HG966617.1"/>
</dbReference>
<dbReference type="KEGG" id="pect:BN1012_Phect2825"/>
<dbReference type="Pfam" id="PF13305">
    <property type="entry name" value="TetR_C_33"/>
    <property type="match status" value="1"/>
</dbReference>
<dbReference type="InterPro" id="IPR001647">
    <property type="entry name" value="HTH_TetR"/>
</dbReference>
<dbReference type="STRING" id="1458461.BN1012_Phect2825"/>
<gene>
    <name evidence="7" type="ORF">BN1012_Phect2825</name>
</gene>
<accession>X5MAR7</accession>
<keyword evidence="8" id="KW-1185">Reference proteome</keyword>
<feature type="compositionally biased region" description="Polar residues" evidence="5">
    <location>
        <begin position="7"/>
        <end position="17"/>
    </location>
</feature>
<reference evidence="7 8" key="1">
    <citation type="journal article" date="2014" name="Front. Genet.">
        <title>Genome and metabolic network of "Candidatus Phaeomarinobacter ectocarpi" Ec32, a new candidate genus of Alphaproteobacteria frequently associated with brown algae.</title>
        <authorList>
            <person name="Dittami S.M."/>
            <person name="Barbeyron T."/>
            <person name="Boyen C."/>
            <person name="Cambefort J."/>
            <person name="Collet G."/>
            <person name="Delage L."/>
            <person name="Gobet A."/>
            <person name="Groisillier A."/>
            <person name="Leblanc C."/>
            <person name="Michel G."/>
            <person name="Scornet D."/>
            <person name="Siegel A."/>
            <person name="Tapia J.E."/>
            <person name="Tonon T."/>
        </authorList>
    </citation>
    <scope>NUCLEOTIDE SEQUENCE [LARGE SCALE GENOMIC DNA]</scope>
    <source>
        <strain evidence="7 8">Ec32</strain>
    </source>
</reference>
<organism evidence="7 8">
    <name type="scientific">Candidatus Phaeomarinibacter ectocarpi</name>
    <dbReference type="NCBI Taxonomy" id="1458461"/>
    <lineage>
        <taxon>Bacteria</taxon>
        <taxon>Pseudomonadati</taxon>
        <taxon>Pseudomonadota</taxon>
        <taxon>Alphaproteobacteria</taxon>
        <taxon>Hyphomicrobiales</taxon>
        <taxon>Parvibaculaceae</taxon>
        <taxon>Candidatus Phaeomarinibacter</taxon>
    </lineage>
</organism>
<feature type="region of interest" description="Disordered" evidence="5">
    <location>
        <begin position="1"/>
        <end position="23"/>
    </location>
</feature>
<sequence length="200" mass="21215">MPAPSKPTGSTPKSATADTAAKRKTYRHGNVAAEALAAAVTRVEAGGSAKLSLRQVAGDIGIAHRSLYNHFQDRDALLVAVGAFGFGALADAVAKTKTPRDYVKAYADFAVARPHLYEVMMAQRNASMFAGNALGTQVQRLIGLSLAMFGDEHASSDDNRRAVMRIWMLLHGGVSLHLNGALEPRSDDAFIAELLKIAGL</sequence>
<evidence type="ECO:0000259" key="6">
    <source>
        <dbReference type="PROSITE" id="PS50977"/>
    </source>
</evidence>
<evidence type="ECO:0000256" key="4">
    <source>
        <dbReference type="PROSITE-ProRule" id="PRU00335"/>
    </source>
</evidence>
<keyword evidence="2 4" id="KW-0238">DNA-binding</keyword>
<keyword evidence="3" id="KW-0804">Transcription</keyword>
<dbReference type="SUPFAM" id="SSF46689">
    <property type="entry name" value="Homeodomain-like"/>
    <property type="match status" value="1"/>
</dbReference>
<dbReference type="PROSITE" id="PS50977">
    <property type="entry name" value="HTH_TETR_2"/>
    <property type="match status" value="1"/>
</dbReference>
<evidence type="ECO:0000313" key="8">
    <source>
        <dbReference type="Proteomes" id="UP000032160"/>
    </source>
</evidence>
<dbReference type="HOGENOM" id="CLU_069356_40_0_5"/>
<keyword evidence="1" id="KW-0805">Transcription regulation</keyword>
<evidence type="ECO:0000256" key="2">
    <source>
        <dbReference type="ARBA" id="ARBA00023125"/>
    </source>
</evidence>
<evidence type="ECO:0000256" key="3">
    <source>
        <dbReference type="ARBA" id="ARBA00023163"/>
    </source>
</evidence>
<feature type="DNA-binding region" description="H-T-H motif" evidence="4">
    <location>
        <begin position="52"/>
        <end position="71"/>
    </location>
</feature>
<dbReference type="SUPFAM" id="SSF48498">
    <property type="entry name" value="Tetracyclin repressor-like, C-terminal domain"/>
    <property type="match status" value="1"/>
</dbReference>
<dbReference type="InterPro" id="IPR009057">
    <property type="entry name" value="Homeodomain-like_sf"/>
</dbReference>
<dbReference type="InterPro" id="IPR025996">
    <property type="entry name" value="MT1864/Rv1816-like_C"/>
</dbReference>
<dbReference type="EMBL" id="HG966617">
    <property type="protein sequence ID" value="CDO61038.1"/>
    <property type="molecule type" value="Genomic_DNA"/>
</dbReference>
<evidence type="ECO:0000256" key="5">
    <source>
        <dbReference type="SAM" id="MobiDB-lite"/>
    </source>
</evidence>